<dbReference type="InterPro" id="IPR051162">
    <property type="entry name" value="T4SS_component"/>
</dbReference>
<dbReference type="Gene3D" id="1.10.8.730">
    <property type="match status" value="1"/>
</dbReference>
<protein>
    <submittedName>
        <fullName evidence="3">VirB4-like conjugal transfer ATPase, CD1110 family</fullName>
    </submittedName>
</protein>
<dbReference type="InterPro" id="IPR027417">
    <property type="entry name" value="P-loop_NTPase"/>
</dbReference>
<dbReference type="PANTHER" id="PTHR30121">
    <property type="entry name" value="UNCHARACTERIZED PROTEIN YJGR-RELATED"/>
    <property type="match status" value="1"/>
</dbReference>
<dbReference type="PANTHER" id="PTHR30121:SF6">
    <property type="entry name" value="SLR6007 PROTEIN"/>
    <property type="match status" value="1"/>
</dbReference>
<keyword evidence="4" id="KW-1185">Reference proteome</keyword>
<evidence type="ECO:0000259" key="1">
    <source>
        <dbReference type="Pfam" id="PF01935"/>
    </source>
</evidence>
<evidence type="ECO:0000313" key="3">
    <source>
        <dbReference type="EMBL" id="MFC5988627.1"/>
    </source>
</evidence>
<dbReference type="InterPro" id="IPR002789">
    <property type="entry name" value="HerA_central"/>
</dbReference>
<feature type="domain" description="Helicase HerA central" evidence="1">
    <location>
        <begin position="440"/>
        <end position="504"/>
    </location>
</feature>
<dbReference type="RefSeq" id="WP_379896099.1">
    <property type="nucleotide sequence ID" value="NZ_CBCSCT010000010.1"/>
</dbReference>
<dbReference type="EMBL" id="JBHSQV010000183">
    <property type="protein sequence ID" value="MFC5988627.1"/>
    <property type="molecule type" value="Genomic_DNA"/>
</dbReference>
<evidence type="ECO:0000313" key="4">
    <source>
        <dbReference type="Proteomes" id="UP001596250"/>
    </source>
</evidence>
<reference evidence="4" key="1">
    <citation type="journal article" date="2019" name="Int. J. Syst. Evol. Microbiol.">
        <title>The Global Catalogue of Microorganisms (GCM) 10K type strain sequencing project: providing services to taxonomists for standard genome sequencing and annotation.</title>
        <authorList>
            <consortium name="The Broad Institute Genomics Platform"/>
            <consortium name="The Broad Institute Genome Sequencing Center for Infectious Disease"/>
            <person name="Wu L."/>
            <person name="Ma J."/>
        </authorList>
    </citation>
    <scope>NUCLEOTIDE SEQUENCE [LARGE SCALE GENOMIC DNA]</scope>
    <source>
        <strain evidence="4">CCM 8749</strain>
    </source>
</reference>
<dbReference type="Proteomes" id="UP001596250">
    <property type="component" value="Unassembled WGS sequence"/>
</dbReference>
<dbReference type="Pfam" id="PF19044">
    <property type="entry name" value="P-loop_TraG"/>
    <property type="match status" value="1"/>
</dbReference>
<dbReference type="Pfam" id="PF01935">
    <property type="entry name" value="DUF87"/>
    <property type="match status" value="1"/>
</dbReference>
<sequence length="775" mass="88343">MIKTLKRIIKQDKERFAIPKGVQQVIPIRAIWPDGIFFVGNKFSKSYRFEDMNYAVASREDKEAMFLAYCELLNSLDSGATTKITIHNRRLNRLDVEDTLLIPHRQDGLDGYREEYNQMLLDKAMGANGTFQEKYITVSVVKRNVEDARQYFARIGSELMAHFSRLGSACVELDATDRLRMLHDFFRIGEEADYHFDLSATMRKGHDFKDYISPDTFEFERDYFRMGRYFGRVVFLREYASYIKDSMVAELCDLNRNLLLSLDVIPIPTDEAVREVENRLLGVETNITNWQRRQNNNNNFSAVVPYDMEQQRKESKEFLDDLTTRDQRMMFGLLTMVHIAESKEQLDNDTEALLTTARKHLCQLAPLTFQQMDGLNTVLPYGLRKVHALRTLTTESTAVFIPFRAQEVIHPGGMYYGQNVISKNMIMANRKQLLNGNSFILGVSGSGKSFTAKREIVNLVLAGDDDVILIDPEREYSALVEALGGETVHISATSPNHINAMDINRQYGDGANPIILKSEFVLSLCEQLMGGYPLGAKEKSLIDRCTAKVYRTYLQSNFKGDPPTLQHFHAELLKQSEPEAQDIALAIELFTSGSLNTFAKPTNVNVYNRLICYDILDLGKQLLPIGMLVVLDSILNRITQNRAKGKNTFIIIDEIYLLFQHEYSANFLFTLWKRVRKYGAFCTGITQNVDDLLQSHTARTMLANSEFIVMLNQASTDRMELAELLNISDLQLSYITNVDAGNGLMKVGSSLVPFTDKFPRNTKLYRLMTTKPGEG</sequence>
<accession>A0ABW1IU61</accession>
<evidence type="ECO:0000259" key="2">
    <source>
        <dbReference type="Pfam" id="PF19044"/>
    </source>
</evidence>
<dbReference type="NCBIfam" id="NF045971">
    <property type="entry name" value="conju_CD1110"/>
    <property type="match status" value="1"/>
</dbReference>
<organism evidence="3 4">
    <name type="scientific">Marinicrinis lubricantis</name>
    <dbReference type="NCBI Taxonomy" id="2086470"/>
    <lineage>
        <taxon>Bacteria</taxon>
        <taxon>Bacillati</taxon>
        <taxon>Bacillota</taxon>
        <taxon>Bacilli</taxon>
        <taxon>Bacillales</taxon>
        <taxon>Paenibacillaceae</taxon>
    </lineage>
</organism>
<dbReference type="Gene3D" id="3.40.50.300">
    <property type="entry name" value="P-loop containing nucleotide triphosphate hydrolases"/>
    <property type="match status" value="1"/>
</dbReference>
<proteinExistence type="predicted"/>
<gene>
    <name evidence="3" type="ORF">ACFPXP_19660</name>
</gene>
<feature type="domain" description="TraG P-loop" evidence="2">
    <location>
        <begin position="609"/>
        <end position="742"/>
    </location>
</feature>
<dbReference type="InterPro" id="IPR043964">
    <property type="entry name" value="P-loop_TraG"/>
</dbReference>
<name>A0ABW1IU61_9BACL</name>
<comment type="caution">
    <text evidence="3">The sequence shown here is derived from an EMBL/GenBank/DDBJ whole genome shotgun (WGS) entry which is preliminary data.</text>
</comment>
<dbReference type="SUPFAM" id="SSF52540">
    <property type="entry name" value="P-loop containing nucleoside triphosphate hydrolases"/>
    <property type="match status" value="1"/>
</dbReference>